<accession>A0A1G1WG42</accession>
<evidence type="ECO:0000313" key="2">
    <source>
        <dbReference type="EMBL" id="OGY26678.1"/>
    </source>
</evidence>
<dbReference type="GO" id="GO:0045259">
    <property type="term" value="C:proton-transporting ATP synthase complex"/>
    <property type="evidence" value="ECO:0007669"/>
    <property type="project" value="UniProtKB-KW"/>
</dbReference>
<protein>
    <submittedName>
        <fullName evidence="2">Uncharacterized protein</fullName>
    </submittedName>
</protein>
<dbReference type="InterPro" id="IPR036771">
    <property type="entry name" value="ATPsynth_dsu/esu_N"/>
</dbReference>
<comment type="caution">
    <text evidence="2">The sequence shown here is derived from an EMBL/GenBank/DDBJ whole genome shotgun (WGS) entry which is preliminary data.</text>
</comment>
<dbReference type="Proteomes" id="UP000176645">
    <property type="component" value="Unassembled WGS sequence"/>
</dbReference>
<organism evidence="2 3">
    <name type="scientific">Candidatus Woykebacteria bacterium RBG_19FT_COMBO_43_10</name>
    <dbReference type="NCBI Taxonomy" id="1802598"/>
    <lineage>
        <taxon>Bacteria</taxon>
        <taxon>Candidatus Woykeibacteriota</taxon>
    </lineage>
</organism>
<dbReference type="AlphaFoldDB" id="A0A1G1WG42"/>
<reference evidence="2 3" key="1">
    <citation type="journal article" date="2016" name="Nat. Commun.">
        <title>Thousands of microbial genomes shed light on interconnected biogeochemical processes in an aquifer system.</title>
        <authorList>
            <person name="Anantharaman K."/>
            <person name="Brown C.T."/>
            <person name="Hug L.A."/>
            <person name="Sharon I."/>
            <person name="Castelle C.J."/>
            <person name="Probst A.J."/>
            <person name="Thomas B.C."/>
            <person name="Singh A."/>
            <person name="Wilkins M.J."/>
            <person name="Karaoz U."/>
            <person name="Brodie E.L."/>
            <person name="Williams K.H."/>
            <person name="Hubbard S.S."/>
            <person name="Banfield J.F."/>
        </authorList>
    </citation>
    <scope>NUCLEOTIDE SEQUENCE [LARGE SCALE GENOMIC DNA]</scope>
</reference>
<keyword evidence="1" id="KW-0066">ATP synthesis</keyword>
<gene>
    <name evidence="2" type="ORF">A2Z42_00895</name>
</gene>
<dbReference type="Gene3D" id="2.60.15.10">
    <property type="entry name" value="F0F1 ATP synthase delta/epsilon subunit, N-terminal"/>
    <property type="match status" value="1"/>
</dbReference>
<dbReference type="EMBL" id="MHCU01000063">
    <property type="protein sequence ID" value="OGY26678.1"/>
    <property type="molecule type" value="Genomic_DNA"/>
</dbReference>
<evidence type="ECO:0000256" key="1">
    <source>
        <dbReference type="ARBA" id="ARBA00023196"/>
    </source>
</evidence>
<dbReference type="SUPFAM" id="SSF51344">
    <property type="entry name" value="Epsilon subunit of F1F0-ATP synthase N-terminal domain"/>
    <property type="match status" value="1"/>
</dbReference>
<sequence>MDQKITERELFVAVFWPPFVGKVGYRGPAAAVSSINKIGKFDVLPEHTNFISLISKNLTVLLLDKKKVEYEFRRGVIEVSDNLVKVFLGL</sequence>
<evidence type="ECO:0000313" key="3">
    <source>
        <dbReference type="Proteomes" id="UP000176645"/>
    </source>
</evidence>
<proteinExistence type="predicted"/>
<name>A0A1G1WG42_9BACT</name>
<keyword evidence="1" id="KW-0139">CF(1)</keyword>